<dbReference type="Pfam" id="PF04727">
    <property type="entry name" value="ELMO_CED12"/>
    <property type="match status" value="2"/>
</dbReference>
<dbReference type="PANTHER" id="PTHR12771">
    <property type="entry name" value="ENGULFMENT AND CELL MOTILITY"/>
    <property type="match status" value="1"/>
</dbReference>
<gene>
    <name evidence="3" type="ORF">DYB28_007862</name>
</gene>
<dbReference type="AlphaFoldDB" id="A0A9X8EBN8"/>
<organism evidence="3 4">
    <name type="scientific">Aphanomyces astaci</name>
    <name type="common">Crayfish plague agent</name>
    <dbReference type="NCBI Taxonomy" id="112090"/>
    <lineage>
        <taxon>Eukaryota</taxon>
        <taxon>Sar</taxon>
        <taxon>Stramenopiles</taxon>
        <taxon>Oomycota</taxon>
        <taxon>Saprolegniomycetes</taxon>
        <taxon>Saprolegniales</taxon>
        <taxon>Verrucalvaceae</taxon>
        <taxon>Aphanomyces</taxon>
    </lineage>
</organism>
<feature type="domain" description="ELMO" evidence="2">
    <location>
        <begin position="45"/>
        <end position="249"/>
    </location>
</feature>
<feature type="region of interest" description="Disordered" evidence="1">
    <location>
        <begin position="281"/>
        <end position="306"/>
    </location>
</feature>
<dbReference type="InterPro" id="IPR050868">
    <property type="entry name" value="ELMO_domain-containing"/>
</dbReference>
<protein>
    <recommendedName>
        <fullName evidence="2">ELMO domain-containing protein</fullName>
    </recommendedName>
</protein>
<dbReference type="PANTHER" id="PTHR12771:SF56">
    <property type="entry name" value="CED-12"/>
    <property type="match status" value="1"/>
</dbReference>
<evidence type="ECO:0000259" key="2">
    <source>
        <dbReference type="PROSITE" id="PS51335"/>
    </source>
</evidence>
<dbReference type="PROSITE" id="PS51335">
    <property type="entry name" value="ELMO"/>
    <property type="match status" value="1"/>
</dbReference>
<evidence type="ECO:0000313" key="3">
    <source>
        <dbReference type="EMBL" id="RLO13409.1"/>
    </source>
</evidence>
<reference evidence="3 4" key="1">
    <citation type="journal article" date="2018" name="J. Invertebr. Pathol.">
        <title>New genotyping method for the causative agent of crayfish plague (Aphanomyces astaci) based on whole genome data.</title>
        <authorList>
            <person name="Minardi D."/>
            <person name="Studholme D.J."/>
            <person name="van der Giezen M."/>
            <person name="Pretto T."/>
            <person name="Oidtmann B."/>
        </authorList>
    </citation>
    <scope>NUCLEOTIDE SEQUENCE [LARGE SCALE GENOMIC DNA]</scope>
    <source>
        <strain evidence="3 4">KB13</strain>
    </source>
</reference>
<sequence>MGNQTSTYNPARESAELGRRPNDHELILLFKMQTKFLVRLVECPYHVSLLERYWDSMYGNHASNNHAIPFQRKGSGWRDIGFSTDNPADDIRATGELGLECLGATISTPYPRPPPSYPSNMSTHVDPYCIVFFVENYPGEARMMNNRQLGYPFVKAAVAVTRVLMEIFHVVQVDGSRVRSLLHTFFSCEQHTAPSQHSDLSLFRLFAFCFLMFDELFCDHVATIKALPLTMCPPSTVAKLADVGKEKLLATLRRAPAHLTDLTDLCANGQVLRRTNFKVDVDDRKPKPSPWTKSPSKGPQPLMTSSHCSLFDGLVQK</sequence>
<evidence type="ECO:0000313" key="4">
    <source>
        <dbReference type="Proteomes" id="UP000275652"/>
    </source>
</evidence>
<accession>A0A9X8EBN8</accession>
<dbReference type="Proteomes" id="UP000275652">
    <property type="component" value="Unassembled WGS sequence"/>
</dbReference>
<proteinExistence type="predicted"/>
<evidence type="ECO:0000256" key="1">
    <source>
        <dbReference type="SAM" id="MobiDB-lite"/>
    </source>
</evidence>
<comment type="caution">
    <text evidence="3">The sequence shown here is derived from an EMBL/GenBank/DDBJ whole genome shotgun (WGS) entry which is preliminary data.</text>
</comment>
<name>A0A9X8EBN8_APHAT</name>
<dbReference type="InterPro" id="IPR006816">
    <property type="entry name" value="ELMO_dom"/>
</dbReference>
<dbReference type="EMBL" id="QUTI01006408">
    <property type="protein sequence ID" value="RLO13409.1"/>
    <property type="molecule type" value="Genomic_DNA"/>
</dbReference>